<dbReference type="AlphaFoldDB" id="A0A1G7ST75"/>
<gene>
    <name evidence="1" type="ORF">SAMN04244550_03674</name>
</gene>
<name>A0A1G7ST75_RHOCA</name>
<sequence>MATHFPTTARAVMKPIPQPSAIARMFPRVIVALAAYIEAERDAESDWATDPACMEWLHDAERARSTVLCQIQSITDQTLRDHGDFALKATAMLAGILIRASSTAEFLQAYALLGSHPGAFEAPTGSSARVQQMLQTARERLADLATLGACVDPYEAEFKAELATAS</sequence>
<dbReference type="OrthoDB" id="7865488at2"/>
<proteinExistence type="predicted"/>
<accession>A0A1G7ST75</accession>
<evidence type="ECO:0000313" key="2">
    <source>
        <dbReference type="Proteomes" id="UP000183812"/>
    </source>
</evidence>
<reference evidence="1 2" key="1">
    <citation type="submission" date="2016-10" db="EMBL/GenBank/DDBJ databases">
        <authorList>
            <person name="de Groot N.N."/>
        </authorList>
    </citation>
    <scope>NUCLEOTIDE SEQUENCE [LARGE SCALE GENOMIC DNA]</scope>
    <source>
        <strain evidence="2">DSM 938 / 37b4</strain>
    </source>
</reference>
<dbReference type="Proteomes" id="UP000183812">
    <property type="component" value="Unassembled WGS sequence"/>
</dbReference>
<evidence type="ECO:0000313" key="1">
    <source>
        <dbReference type="EMBL" id="SDG26082.1"/>
    </source>
</evidence>
<dbReference type="RefSeq" id="WP_074556235.1">
    <property type="nucleotide sequence ID" value="NZ_CP119563.1"/>
</dbReference>
<organism evidence="1 2">
    <name type="scientific">Rhodobacter capsulatus</name>
    <name type="common">Rhodopseudomonas capsulata</name>
    <dbReference type="NCBI Taxonomy" id="1061"/>
    <lineage>
        <taxon>Bacteria</taxon>
        <taxon>Pseudomonadati</taxon>
        <taxon>Pseudomonadota</taxon>
        <taxon>Alphaproteobacteria</taxon>
        <taxon>Rhodobacterales</taxon>
        <taxon>Rhodobacter group</taxon>
        <taxon>Rhodobacter</taxon>
    </lineage>
</organism>
<protein>
    <submittedName>
        <fullName evidence="1">Uncharacterized protein</fullName>
    </submittedName>
</protein>
<dbReference type="EMBL" id="FNAY01000046">
    <property type="protein sequence ID" value="SDG26082.1"/>
    <property type="molecule type" value="Genomic_DNA"/>
</dbReference>